<dbReference type="GO" id="GO:0000209">
    <property type="term" value="P:protein polyubiquitination"/>
    <property type="evidence" value="ECO:0007669"/>
    <property type="project" value="TreeGrafter"/>
</dbReference>
<dbReference type="GO" id="GO:0030332">
    <property type="term" value="F:cyclin binding"/>
    <property type="evidence" value="ECO:0007669"/>
    <property type="project" value="TreeGrafter"/>
</dbReference>
<dbReference type="GO" id="GO:0000151">
    <property type="term" value="C:ubiquitin ligase complex"/>
    <property type="evidence" value="ECO:0007669"/>
    <property type="project" value="TreeGrafter"/>
</dbReference>
<evidence type="ECO:0000313" key="2">
    <source>
        <dbReference type="Proteomes" id="UP001375240"/>
    </source>
</evidence>
<dbReference type="GO" id="GO:0031624">
    <property type="term" value="F:ubiquitin conjugating enzyme binding"/>
    <property type="evidence" value="ECO:0007669"/>
    <property type="project" value="TreeGrafter"/>
</dbReference>
<dbReference type="PANTHER" id="PTHR31531">
    <property type="entry name" value="E3 UBIQUITIN-PROTEIN LIGASE E3D FAMILY MEMBER"/>
    <property type="match status" value="1"/>
</dbReference>
<dbReference type="GO" id="GO:0005634">
    <property type="term" value="C:nucleus"/>
    <property type="evidence" value="ECO:0007669"/>
    <property type="project" value="TreeGrafter"/>
</dbReference>
<evidence type="ECO:0000313" key="1">
    <source>
        <dbReference type="EMBL" id="KAK6336354.1"/>
    </source>
</evidence>
<reference evidence="1 2" key="1">
    <citation type="submission" date="2019-10" db="EMBL/GenBank/DDBJ databases">
        <authorList>
            <person name="Palmer J.M."/>
        </authorList>
    </citation>
    <scope>NUCLEOTIDE SEQUENCE [LARGE SCALE GENOMIC DNA]</scope>
    <source>
        <strain evidence="1 2">TWF696</strain>
    </source>
</reference>
<dbReference type="GO" id="GO:0043161">
    <property type="term" value="P:proteasome-mediated ubiquitin-dependent protein catabolic process"/>
    <property type="evidence" value="ECO:0007669"/>
    <property type="project" value="TreeGrafter"/>
</dbReference>
<dbReference type="GO" id="GO:0061630">
    <property type="term" value="F:ubiquitin protein ligase activity"/>
    <property type="evidence" value="ECO:0007669"/>
    <property type="project" value="TreeGrafter"/>
</dbReference>
<keyword evidence="2" id="KW-1185">Reference proteome</keyword>
<evidence type="ECO:0008006" key="3">
    <source>
        <dbReference type="Google" id="ProtNLM"/>
    </source>
</evidence>
<name>A0AAV9U7S8_9PEZI</name>
<accession>A0AAV9U7S8</accession>
<comment type="caution">
    <text evidence="1">The sequence shown here is derived from an EMBL/GenBank/DDBJ whole genome shotgun (WGS) entry which is preliminary data.</text>
</comment>
<dbReference type="PANTHER" id="PTHR31531:SF2">
    <property type="entry name" value="E3 UBIQUITIN-PROTEIN LIGASE E3D"/>
    <property type="match status" value="1"/>
</dbReference>
<sequence>MPELLYFCELLSNIKQVSVSIDSQDDSSHRQPTAVTLHPSRRALNVTFGTETSHIILPTQVDCPSKTLAPAASYRLPALQFSSSSSSTLESLTASRPVPWDAATLRPDVSIHCAVCATRIVPAQRIQIWKNLPSEAWADLMDLWHCHKPHDEKGHSNDGGGKYASVGRIAAEQAVGLVDPMYFLLCKDDCESVDEKAAGTNEADTVVCHGCGLPLGIVDAKADGVRLMKWSLALGFGERGEEGRDLESYAMLEWLSAQLLALVDTTGQRKFLVRPGASILAQQHLDGSARRTEEADKGVHIWVFNPSTVITRSEKPTATRAMKVYYQILKSKSAIESLGDMETVYLPSAIYEMFKRLLEDGNSSLPRDLRAWGEWKGGWLERF</sequence>
<dbReference type="GO" id="GO:0006513">
    <property type="term" value="P:protein monoubiquitination"/>
    <property type="evidence" value="ECO:0007669"/>
    <property type="project" value="TreeGrafter"/>
</dbReference>
<protein>
    <recommendedName>
        <fullName evidence="3">Ubiquitin-conjugating enzyme E2-binding protein</fullName>
    </recommendedName>
</protein>
<dbReference type="Pfam" id="PF09814">
    <property type="entry name" value="HECT_2"/>
    <property type="match status" value="1"/>
</dbReference>
<proteinExistence type="predicted"/>
<dbReference type="GO" id="GO:0005829">
    <property type="term" value="C:cytosol"/>
    <property type="evidence" value="ECO:0007669"/>
    <property type="project" value="TreeGrafter"/>
</dbReference>
<gene>
    <name evidence="1" type="ORF">TWF696_001915</name>
</gene>
<dbReference type="EMBL" id="JAVHNQ010000011">
    <property type="protein sequence ID" value="KAK6336354.1"/>
    <property type="molecule type" value="Genomic_DNA"/>
</dbReference>
<organism evidence="1 2">
    <name type="scientific">Orbilia brochopaga</name>
    <dbReference type="NCBI Taxonomy" id="3140254"/>
    <lineage>
        <taxon>Eukaryota</taxon>
        <taxon>Fungi</taxon>
        <taxon>Dikarya</taxon>
        <taxon>Ascomycota</taxon>
        <taxon>Pezizomycotina</taxon>
        <taxon>Orbiliomycetes</taxon>
        <taxon>Orbiliales</taxon>
        <taxon>Orbiliaceae</taxon>
        <taxon>Orbilia</taxon>
    </lineage>
</organism>
<dbReference type="GO" id="GO:0051865">
    <property type="term" value="P:protein autoubiquitination"/>
    <property type="evidence" value="ECO:0007669"/>
    <property type="project" value="TreeGrafter"/>
</dbReference>
<dbReference type="AlphaFoldDB" id="A0AAV9U7S8"/>
<dbReference type="Proteomes" id="UP001375240">
    <property type="component" value="Unassembled WGS sequence"/>
</dbReference>
<dbReference type="InterPro" id="IPR019193">
    <property type="entry name" value="UBQ-conj_enz_E2-bd_prot"/>
</dbReference>